<sequence>MINQRRFDLPIDIKRDLVMMGVLNIVIIGNVLALAWEKLSKYRGTFPHSSEVIMVRACVMILIYAIFDLLTMFYLLMNGCVSFFYMFMFLVLLNVAKFIILEGFIFQTLYYPLSVLFLVCQMARVVRACIWIHKLKGFFREQVIHVFYGHLPDINYYGTYYMLHGCSLVILGEGMFVMLFSFSIRHIPDITIEPLVNTYMTILTVYLVQHMDRAQAG</sequence>
<feature type="transmembrane region" description="Helical" evidence="1">
    <location>
        <begin position="83"/>
        <end position="101"/>
    </location>
</feature>
<evidence type="ECO:0000313" key="2">
    <source>
        <dbReference type="EMBL" id="OAG31230.1"/>
    </source>
</evidence>
<dbReference type="GeneID" id="93647993"/>
<keyword evidence="1" id="KW-0812">Transmembrane</keyword>
<dbReference type="OrthoDB" id="2188954at2759"/>
<keyword evidence="1" id="KW-0472">Membrane</keyword>
<reference evidence="2 3" key="1">
    <citation type="submission" date="2016-02" db="EMBL/GenBank/DDBJ databases">
        <title>Discovery of a natural microsporidian pathogen with a broad tissue tropism in Caenorhabditis elegans.</title>
        <authorList>
            <person name="Luallen R.J."/>
            <person name="Reinke A.W."/>
            <person name="Tong L."/>
            <person name="Botts M.R."/>
            <person name="Felix M.-A."/>
            <person name="Troemel E.R."/>
        </authorList>
    </citation>
    <scope>NUCLEOTIDE SEQUENCE [LARGE SCALE GENOMIC DNA]</scope>
    <source>
        <strain evidence="2 3">JUm2807</strain>
    </source>
</reference>
<dbReference type="AlphaFoldDB" id="A0A177EIK4"/>
<dbReference type="RefSeq" id="XP_067544951.1">
    <property type="nucleotide sequence ID" value="XM_067689061.1"/>
</dbReference>
<keyword evidence="1" id="KW-1133">Transmembrane helix</keyword>
<feature type="transmembrane region" description="Helical" evidence="1">
    <location>
        <begin position="161"/>
        <end position="182"/>
    </location>
</feature>
<feature type="transmembrane region" description="Helical" evidence="1">
    <location>
        <begin position="17"/>
        <end position="36"/>
    </location>
</feature>
<organism evidence="2 3">
    <name type="scientific">Nematocida displodere</name>
    <dbReference type="NCBI Taxonomy" id="1805483"/>
    <lineage>
        <taxon>Eukaryota</taxon>
        <taxon>Fungi</taxon>
        <taxon>Fungi incertae sedis</taxon>
        <taxon>Microsporidia</taxon>
        <taxon>Nematocida</taxon>
    </lineage>
</organism>
<dbReference type="Proteomes" id="UP000185944">
    <property type="component" value="Unassembled WGS sequence"/>
</dbReference>
<evidence type="ECO:0000256" key="1">
    <source>
        <dbReference type="SAM" id="Phobius"/>
    </source>
</evidence>
<name>A0A177EIK4_9MICR</name>
<proteinExistence type="predicted"/>
<accession>A0A177EIK4</accession>
<evidence type="ECO:0000313" key="3">
    <source>
        <dbReference type="Proteomes" id="UP000185944"/>
    </source>
</evidence>
<comment type="caution">
    <text evidence="2">The sequence shown here is derived from an EMBL/GenBank/DDBJ whole genome shotgun (WGS) entry which is preliminary data.</text>
</comment>
<feature type="transmembrane region" description="Helical" evidence="1">
    <location>
        <begin position="57"/>
        <end position="77"/>
    </location>
</feature>
<feature type="transmembrane region" description="Helical" evidence="1">
    <location>
        <begin position="113"/>
        <end position="133"/>
    </location>
</feature>
<dbReference type="EMBL" id="LTDL01000021">
    <property type="protein sequence ID" value="OAG31230.1"/>
    <property type="molecule type" value="Genomic_DNA"/>
</dbReference>
<protein>
    <submittedName>
        <fullName evidence="2">Uncharacterized protein</fullName>
    </submittedName>
</protein>
<dbReference type="VEuPathDB" id="MicrosporidiaDB:NEDG_01643"/>
<gene>
    <name evidence="2" type="ORF">NEDG_01643</name>
</gene>
<keyword evidence="3" id="KW-1185">Reference proteome</keyword>